<organism evidence="1 2">
    <name type="scientific">Puccinia graminis f. sp. tritici</name>
    <dbReference type="NCBI Taxonomy" id="56615"/>
    <lineage>
        <taxon>Eukaryota</taxon>
        <taxon>Fungi</taxon>
        <taxon>Dikarya</taxon>
        <taxon>Basidiomycota</taxon>
        <taxon>Pucciniomycotina</taxon>
        <taxon>Pucciniomycetes</taxon>
        <taxon>Pucciniales</taxon>
        <taxon>Pucciniaceae</taxon>
        <taxon>Puccinia</taxon>
    </lineage>
</organism>
<reference evidence="1 2" key="1">
    <citation type="submission" date="2019-05" db="EMBL/GenBank/DDBJ databases">
        <title>Emergence of the Ug99 lineage of the wheat stem rust pathogen through somatic hybridization.</title>
        <authorList>
            <person name="Li F."/>
            <person name="Upadhyaya N.M."/>
            <person name="Sperschneider J."/>
            <person name="Matny O."/>
            <person name="Nguyen-Phuc H."/>
            <person name="Mago R."/>
            <person name="Raley C."/>
            <person name="Miller M.E."/>
            <person name="Silverstein K.A.T."/>
            <person name="Henningsen E."/>
            <person name="Hirsch C.D."/>
            <person name="Visser B."/>
            <person name="Pretorius Z.A."/>
            <person name="Steffenson B.J."/>
            <person name="Schwessinger B."/>
            <person name="Dodds P.N."/>
            <person name="Figueroa M."/>
        </authorList>
    </citation>
    <scope>NUCLEOTIDE SEQUENCE [LARGE SCALE GENOMIC DNA]</scope>
    <source>
        <strain evidence="1 2">Ug99</strain>
    </source>
</reference>
<dbReference type="Proteomes" id="UP000325313">
    <property type="component" value="Unassembled WGS sequence"/>
</dbReference>
<name>A0A5B0RY59_PUCGR</name>
<comment type="caution">
    <text evidence="1">The sequence shown here is derived from an EMBL/GenBank/DDBJ whole genome shotgun (WGS) entry which is preliminary data.</text>
</comment>
<dbReference type="AlphaFoldDB" id="A0A5B0RY59"/>
<evidence type="ECO:0000313" key="1">
    <source>
        <dbReference type="EMBL" id="KAA1130318.1"/>
    </source>
</evidence>
<protein>
    <submittedName>
        <fullName evidence="1">Uncharacterized protein</fullName>
    </submittedName>
</protein>
<proteinExistence type="predicted"/>
<accession>A0A5B0RY59</accession>
<sequence>MPTCTKEASRPTWGSNPRQFDDIIPGWMRNPRLAPRTCIRETRATAESSNFFEQCRLRHWSGSWTAQAAASSSPLRSGHYPLRFHLQHHPFSQTTGRARNFVGRYFQIDRCPSIAGPFSQTTGRMIVTLSAGTSKPNIALKRWPLHRKLLGHLISTSLVGTSKSNIAPPSLAL</sequence>
<evidence type="ECO:0000313" key="2">
    <source>
        <dbReference type="Proteomes" id="UP000325313"/>
    </source>
</evidence>
<dbReference type="EMBL" id="VDEP01000110">
    <property type="protein sequence ID" value="KAA1130318.1"/>
    <property type="molecule type" value="Genomic_DNA"/>
</dbReference>
<gene>
    <name evidence="1" type="ORF">PGTUg99_015770</name>
</gene>